<dbReference type="PROSITE" id="PS50110">
    <property type="entry name" value="RESPONSE_REGULATORY"/>
    <property type="match status" value="1"/>
</dbReference>
<evidence type="ECO:0000256" key="12">
    <source>
        <dbReference type="PROSITE-ProRule" id="PRU00169"/>
    </source>
</evidence>
<dbReference type="CDD" id="cd17574">
    <property type="entry name" value="REC_OmpR"/>
    <property type="match status" value="1"/>
</dbReference>
<gene>
    <name evidence="16" type="ORF">WMW72_29095</name>
</gene>
<keyword evidence="9" id="KW-0804">Transcription</keyword>
<dbReference type="SUPFAM" id="SSF52172">
    <property type="entry name" value="CheY-like"/>
    <property type="match status" value="1"/>
</dbReference>
<accession>A0ABU9DT23</accession>
<dbReference type="InterPro" id="IPR001867">
    <property type="entry name" value="OmpR/PhoB-type_DNA-bd"/>
</dbReference>
<feature type="DNA-binding region" description="OmpR/PhoB-type" evidence="13">
    <location>
        <begin position="125"/>
        <end position="223"/>
    </location>
</feature>
<dbReference type="PANTHER" id="PTHR48111">
    <property type="entry name" value="REGULATOR OF RPOS"/>
    <property type="match status" value="1"/>
</dbReference>
<evidence type="ECO:0000256" key="10">
    <source>
        <dbReference type="ARBA" id="ARBA00037471"/>
    </source>
</evidence>
<protein>
    <recommendedName>
        <fullName evidence="11">Heme response regulator HssR</fullName>
    </recommendedName>
</protein>
<keyword evidence="6" id="KW-0843">Virulence</keyword>
<proteinExistence type="predicted"/>
<evidence type="ECO:0000256" key="2">
    <source>
        <dbReference type="ARBA" id="ARBA00022490"/>
    </source>
</evidence>
<reference evidence="16 17" key="1">
    <citation type="submission" date="2024-04" db="EMBL/GenBank/DDBJ databases">
        <title>draft genome sequnece of Paenibacillus filicis.</title>
        <authorList>
            <person name="Kim D.-U."/>
        </authorList>
    </citation>
    <scope>NUCLEOTIDE SEQUENCE [LARGE SCALE GENOMIC DNA]</scope>
    <source>
        <strain evidence="16 17">KACC14197</strain>
    </source>
</reference>
<dbReference type="PANTHER" id="PTHR48111:SF49">
    <property type="entry name" value="HEME RESPONSE REGULATOR HSSR"/>
    <property type="match status" value="1"/>
</dbReference>
<keyword evidence="3 12" id="KW-0597">Phosphoprotein</keyword>
<evidence type="ECO:0000256" key="7">
    <source>
        <dbReference type="ARBA" id="ARBA00023125"/>
    </source>
</evidence>
<dbReference type="Gene3D" id="1.10.10.10">
    <property type="entry name" value="Winged helix-like DNA-binding domain superfamily/Winged helix DNA-binding domain"/>
    <property type="match status" value="1"/>
</dbReference>
<dbReference type="SMART" id="SM00448">
    <property type="entry name" value="REC"/>
    <property type="match status" value="1"/>
</dbReference>
<comment type="subcellular location">
    <subcellularLocation>
        <location evidence="1">Cytoplasm</location>
    </subcellularLocation>
</comment>
<dbReference type="CDD" id="cd00383">
    <property type="entry name" value="trans_reg_C"/>
    <property type="match status" value="1"/>
</dbReference>
<evidence type="ECO:0000256" key="5">
    <source>
        <dbReference type="ARBA" id="ARBA00023015"/>
    </source>
</evidence>
<keyword evidence="4" id="KW-0902">Two-component regulatory system</keyword>
<evidence type="ECO:0000313" key="17">
    <source>
        <dbReference type="Proteomes" id="UP001469365"/>
    </source>
</evidence>
<dbReference type="SMART" id="SM00862">
    <property type="entry name" value="Trans_reg_C"/>
    <property type="match status" value="1"/>
</dbReference>
<dbReference type="Gene3D" id="6.10.250.690">
    <property type="match status" value="1"/>
</dbReference>
<dbReference type="EMBL" id="JBBPCC010000025">
    <property type="protein sequence ID" value="MEK8131972.1"/>
    <property type="molecule type" value="Genomic_DNA"/>
</dbReference>
<evidence type="ECO:0000259" key="14">
    <source>
        <dbReference type="PROSITE" id="PS50110"/>
    </source>
</evidence>
<dbReference type="PROSITE" id="PS51755">
    <property type="entry name" value="OMPR_PHOB"/>
    <property type="match status" value="1"/>
</dbReference>
<dbReference type="Proteomes" id="UP001469365">
    <property type="component" value="Unassembled WGS sequence"/>
</dbReference>
<evidence type="ECO:0000256" key="8">
    <source>
        <dbReference type="ARBA" id="ARBA00023159"/>
    </source>
</evidence>
<organism evidence="16 17">
    <name type="scientific">Paenibacillus filicis</name>
    <dbReference type="NCBI Taxonomy" id="669464"/>
    <lineage>
        <taxon>Bacteria</taxon>
        <taxon>Bacillati</taxon>
        <taxon>Bacillota</taxon>
        <taxon>Bacilli</taxon>
        <taxon>Bacillales</taxon>
        <taxon>Paenibacillaceae</taxon>
        <taxon>Paenibacillus</taxon>
    </lineage>
</organism>
<evidence type="ECO:0000256" key="3">
    <source>
        <dbReference type="ARBA" id="ARBA00022553"/>
    </source>
</evidence>
<keyword evidence="17" id="KW-1185">Reference proteome</keyword>
<name>A0ABU9DT23_9BACL</name>
<sequence>MRIRLLVADDDPPIRELLRLVLQKEGYLVIEAEDGEQAVHLLETNSVHLAVVDVMMPARNGWELCRHIREHYDIPVILLTARGELGDKEQGFLSGTDDYMVKPFEPKELLFRIRALLRRYQVVSSEKIRLNQTVINRGSYEVSIDGEPVPMPLKEFELLAQLAAHPGRIFTREQLLRLIWGADYEGGSRTVDVHINRLRERFQHRTGDFIITTMRGLGYKLEVHGG</sequence>
<dbReference type="InterPro" id="IPR039420">
    <property type="entry name" value="WalR-like"/>
</dbReference>
<evidence type="ECO:0000256" key="1">
    <source>
        <dbReference type="ARBA" id="ARBA00004496"/>
    </source>
</evidence>
<feature type="domain" description="Response regulatory" evidence="14">
    <location>
        <begin position="4"/>
        <end position="117"/>
    </location>
</feature>
<evidence type="ECO:0000313" key="16">
    <source>
        <dbReference type="EMBL" id="MEK8131972.1"/>
    </source>
</evidence>
<evidence type="ECO:0000256" key="11">
    <source>
        <dbReference type="ARBA" id="ARBA00039976"/>
    </source>
</evidence>
<evidence type="ECO:0000256" key="13">
    <source>
        <dbReference type="PROSITE-ProRule" id="PRU01091"/>
    </source>
</evidence>
<dbReference type="Pfam" id="PF00072">
    <property type="entry name" value="Response_reg"/>
    <property type="match status" value="1"/>
</dbReference>
<keyword evidence="7 13" id="KW-0238">DNA-binding</keyword>
<dbReference type="InterPro" id="IPR036388">
    <property type="entry name" value="WH-like_DNA-bd_sf"/>
</dbReference>
<dbReference type="InterPro" id="IPR011006">
    <property type="entry name" value="CheY-like_superfamily"/>
</dbReference>
<feature type="modified residue" description="4-aspartylphosphate" evidence="12">
    <location>
        <position position="53"/>
    </location>
</feature>
<dbReference type="RefSeq" id="WP_341419100.1">
    <property type="nucleotide sequence ID" value="NZ_JBBPCC010000025.1"/>
</dbReference>
<dbReference type="Gene3D" id="3.40.50.2300">
    <property type="match status" value="1"/>
</dbReference>
<comment type="function">
    <text evidence="10">Member of the two-component regulatory system HssS/HssR involved in intracellular heme homeostasis and tempering of staphylococcal virulence. Phosphorylated HssR binds to a direct repeat sequence within hrtAB promoter and activates the expression of hrtAB, an efflux pump, in response to extracellular heme, hemin, hemoglobin or blood.</text>
</comment>
<evidence type="ECO:0000256" key="4">
    <source>
        <dbReference type="ARBA" id="ARBA00023012"/>
    </source>
</evidence>
<dbReference type="InterPro" id="IPR001789">
    <property type="entry name" value="Sig_transdc_resp-reg_receiver"/>
</dbReference>
<comment type="caution">
    <text evidence="16">The sequence shown here is derived from an EMBL/GenBank/DDBJ whole genome shotgun (WGS) entry which is preliminary data.</text>
</comment>
<keyword evidence="2" id="KW-0963">Cytoplasm</keyword>
<evidence type="ECO:0000259" key="15">
    <source>
        <dbReference type="PROSITE" id="PS51755"/>
    </source>
</evidence>
<keyword evidence="5" id="KW-0805">Transcription regulation</keyword>
<evidence type="ECO:0000256" key="6">
    <source>
        <dbReference type="ARBA" id="ARBA00023026"/>
    </source>
</evidence>
<keyword evidence="8" id="KW-0010">Activator</keyword>
<feature type="domain" description="OmpR/PhoB-type" evidence="15">
    <location>
        <begin position="125"/>
        <end position="223"/>
    </location>
</feature>
<dbReference type="Pfam" id="PF00486">
    <property type="entry name" value="Trans_reg_C"/>
    <property type="match status" value="1"/>
</dbReference>
<evidence type="ECO:0000256" key="9">
    <source>
        <dbReference type="ARBA" id="ARBA00023163"/>
    </source>
</evidence>